<dbReference type="Proteomes" id="UP000698173">
    <property type="component" value="Unassembled WGS sequence"/>
</dbReference>
<name>A0A921FYC0_SPOPS</name>
<reference evidence="13" key="2">
    <citation type="submission" date="2021-09" db="EMBL/GenBank/DDBJ databases">
        <authorList>
            <person name="Gilroy R."/>
        </authorList>
    </citation>
    <scope>NUCLEOTIDE SEQUENCE</scope>
    <source>
        <strain evidence="13">CHK171-7178</strain>
    </source>
</reference>
<dbReference type="AlphaFoldDB" id="A0A921FYC0"/>
<dbReference type="InterPro" id="IPR044672">
    <property type="entry name" value="MOCS2A"/>
</dbReference>
<comment type="caution">
    <text evidence="13">The sequence shown here is derived from an EMBL/GenBank/DDBJ whole genome shotgun (WGS) entry which is preliminary data.</text>
</comment>
<dbReference type="EMBL" id="DYWT01000085">
    <property type="protein sequence ID" value="HJF31117.1"/>
    <property type="molecule type" value="Genomic_DNA"/>
</dbReference>
<evidence type="ECO:0000256" key="11">
    <source>
        <dbReference type="ARBA" id="ARBA00078020"/>
    </source>
</evidence>
<evidence type="ECO:0000256" key="2">
    <source>
        <dbReference type="ARBA" id="ARBA00022741"/>
    </source>
</evidence>
<keyword evidence="2" id="KW-0547">Nucleotide-binding</keyword>
<dbReference type="InterPro" id="IPR010038">
    <property type="entry name" value="MoaD_arc-typ"/>
</dbReference>
<keyword evidence="3" id="KW-0501">Molybdenum cofactor biosynthesis</keyword>
<evidence type="ECO:0000256" key="3">
    <source>
        <dbReference type="ARBA" id="ARBA00023150"/>
    </source>
</evidence>
<comment type="subunit">
    <text evidence="7">Heterotetramer of 2 MoaD subunits and 2 MoaE subunits. Forms a stable heterotetrameric complex of 2 MoaD and 2 MoeB during adenylation of MoaD by MoeB. During catalysis MoaD shuttles between the two heterotetrameric complexes.</text>
</comment>
<evidence type="ECO:0000256" key="1">
    <source>
        <dbReference type="ARBA" id="ARBA00005046"/>
    </source>
</evidence>
<dbReference type="InterPro" id="IPR012675">
    <property type="entry name" value="Beta-grasp_dom_sf"/>
</dbReference>
<accession>A0A921FYC0</accession>
<dbReference type="GO" id="GO:0006777">
    <property type="term" value="P:Mo-molybdopterin cofactor biosynthetic process"/>
    <property type="evidence" value="ECO:0007669"/>
    <property type="project" value="UniProtKB-KW"/>
</dbReference>
<dbReference type="InterPro" id="IPR016155">
    <property type="entry name" value="Mopterin_synth/thiamin_S_b"/>
</dbReference>
<organism evidence="13 14">
    <name type="scientific">Sporosarcina psychrophila</name>
    <name type="common">Bacillus psychrophilus</name>
    <dbReference type="NCBI Taxonomy" id="1476"/>
    <lineage>
        <taxon>Bacteria</taxon>
        <taxon>Bacillati</taxon>
        <taxon>Bacillota</taxon>
        <taxon>Bacilli</taxon>
        <taxon>Bacillales</taxon>
        <taxon>Caryophanaceae</taxon>
        <taxon>Sporosarcina</taxon>
    </lineage>
</organism>
<gene>
    <name evidence="13" type="primary">moaD</name>
    <name evidence="13" type="ORF">K8V56_04965</name>
</gene>
<proteinExistence type="inferred from homology"/>
<sequence length="77" mass="8700">MIKVSYFARLRELTGKPEETIERESMTVRELLDWAEMTYPGFGKDTVHVAVNEEYALKEDFIQSGDVCAFIPPVSGG</sequence>
<protein>
    <recommendedName>
        <fullName evidence="5">Molybdopterin synthase sulfur carrier subunit</fullName>
    </recommendedName>
    <alternativeName>
        <fullName evidence="11">MPT synthase subunit 1</fullName>
    </alternativeName>
    <alternativeName>
        <fullName evidence="8">Molybdenum cofactor biosynthesis protein D</fullName>
    </alternativeName>
    <alternativeName>
        <fullName evidence="10">Molybdopterin-converting factor small subunit</fullName>
    </alternativeName>
    <alternativeName>
        <fullName evidence="9">Molybdopterin-converting factor subunit 1</fullName>
    </alternativeName>
    <alternativeName>
        <fullName evidence="12">Sulfur carrier protein MoaD</fullName>
    </alternativeName>
</protein>
<dbReference type="Pfam" id="PF02597">
    <property type="entry name" value="ThiS"/>
    <property type="match status" value="1"/>
</dbReference>
<dbReference type="InterPro" id="IPR003749">
    <property type="entry name" value="ThiS/MoaD-like"/>
</dbReference>
<evidence type="ECO:0000256" key="9">
    <source>
        <dbReference type="ARBA" id="ARBA00076711"/>
    </source>
</evidence>
<dbReference type="NCBIfam" id="TIGR01682">
    <property type="entry name" value="moaD"/>
    <property type="match status" value="1"/>
</dbReference>
<dbReference type="PANTHER" id="PTHR33359:SF1">
    <property type="entry name" value="MOLYBDOPTERIN SYNTHASE SULFUR CARRIER SUBUNIT"/>
    <property type="match status" value="1"/>
</dbReference>
<dbReference type="GO" id="GO:0000166">
    <property type="term" value="F:nucleotide binding"/>
    <property type="evidence" value="ECO:0007669"/>
    <property type="project" value="UniProtKB-KW"/>
</dbReference>
<dbReference type="CDD" id="cd00754">
    <property type="entry name" value="Ubl_MoaD"/>
    <property type="match status" value="1"/>
</dbReference>
<dbReference type="GO" id="GO:1990133">
    <property type="term" value="C:molybdopterin adenylyltransferase complex"/>
    <property type="evidence" value="ECO:0007669"/>
    <property type="project" value="TreeGrafter"/>
</dbReference>
<evidence type="ECO:0000256" key="10">
    <source>
        <dbReference type="ARBA" id="ARBA00077809"/>
    </source>
</evidence>
<comment type="similarity">
    <text evidence="4">Belongs to the MoaD family.</text>
</comment>
<evidence type="ECO:0000256" key="7">
    <source>
        <dbReference type="ARBA" id="ARBA00063099"/>
    </source>
</evidence>
<evidence type="ECO:0000256" key="4">
    <source>
        <dbReference type="ARBA" id="ARBA00024200"/>
    </source>
</evidence>
<dbReference type="Gene3D" id="3.10.20.30">
    <property type="match status" value="1"/>
</dbReference>
<evidence type="ECO:0000256" key="12">
    <source>
        <dbReference type="ARBA" id="ARBA00078992"/>
    </source>
</evidence>
<reference evidence="13" key="1">
    <citation type="journal article" date="2021" name="PeerJ">
        <title>Extensive microbial diversity within the chicken gut microbiome revealed by metagenomics and culture.</title>
        <authorList>
            <person name="Gilroy R."/>
            <person name="Ravi A."/>
            <person name="Getino M."/>
            <person name="Pursley I."/>
            <person name="Horton D.L."/>
            <person name="Alikhan N.F."/>
            <person name="Baker D."/>
            <person name="Gharbi K."/>
            <person name="Hall N."/>
            <person name="Watson M."/>
            <person name="Adriaenssens E.M."/>
            <person name="Foster-Nyarko E."/>
            <person name="Jarju S."/>
            <person name="Secka A."/>
            <person name="Antonio M."/>
            <person name="Oren A."/>
            <person name="Chaudhuri R.R."/>
            <person name="La Ragione R."/>
            <person name="Hildebrand F."/>
            <person name="Pallen M.J."/>
        </authorList>
    </citation>
    <scope>NUCLEOTIDE SEQUENCE</scope>
    <source>
        <strain evidence="13">CHK171-7178</strain>
    </source>
</reference>
<evidence type="ECO:0000313" key="13">
    <source>
        <dbReference type="EMBL" id="HJF31117.1"/>
    </source>
</evidence>
<dbReference type="SUPFAM" id="SSF54285">
    <property type="entry name" value="MoaD/ThiS"/>
    <property type="match status" value="1"/>
</dbReference>
<dbReference type="FunFam" id="3.10.20.30:FF:000010">
    <property type="entry name" value="Molybdopterin synthase sulfur carrier subunit"/>
    <property type="match status" value="1"/>
</dbReference>
<evidence type="ECO:0000256" key="5">
    <source>
        <dbReference type="ARBA" id="ARBA00024247"/>
    </source>
</evidence>
<dbReference type="NCBIfam" id="TIGR01687">
    <property type="entry name" value="moaD_arch"/>
    <property type="match status" value="1"/>
</dbReference>
<evidence type="ECO:0000256" key="8">
    <source>
        <dbReference type="ARBA" id="ARBA00075076"/>
    </source>
</evidence>
<dbReference type="PANTHER" id="PTHR33359">
    <property type="entry name" value="MOLYBDOPTERIN SYNTHASE SULFUR CARRIER SUBUNIT"/>
    <property type="match status" value="1"/>
</dbReference>
<evidence type="ECO:0000256" key="6">
    <source>
        <dbReference type="ARBA" id="ARBA00054425"/>
    </source>
</evidence>
<comment type="pathway">
    <text evidence="1">Cofactor biosynthesis; molybdopterin biosynthesis.</text>
</comment>
<comment type="function">
    <text evidence="6">Involved in sulfur transfer in the conversion of molybdopterin precursor Z to molybdopterin.</text>
</comment>
<evidence type="ECO:0000313" key="14">
    <source>
        <dbReference type="Proteomes" id="UP000698173"/>
    </source>
</evidence>